<protein>
    <submittedName>
        <fullName evidence="2">Uncharacterized protein</fullName>
    </submittedName>
</protein>
<evidence type="ECO:0000313" key="2">
    <source>
        <dbReference type="EMBL" id="ERL85487.1"/>
    </source>
</evidence>
<feature type="region of interest" description="Disordered" evidence="1">
    <location>
        <begin position="1"/>
        <end position="31"/>
    </location>
</feature>
<reference evidence="2 3" key="1">
    <citation type="journal article" date="2013" name="Genome Biol.">
        <title>Draft genome of the mountain pine beetle, Dendroctonus ponderosae Hopkins, a major forest pest.</title>
        <authorList>
            <person name="Keeling C.I."/>
            <person name="Yuen M.M."/>
            <person name="Liao N.Y."/>
            <person name="Docking T.R."/>
            <person name="Chan S.K."/>
            <person name="Taylor G.A."/>
            <person name="Palmquist D.L."/>
            <person name="Jackman S.D."/>
            <person name="Nguyen A."/>
            <person name="Li M."/>
            <person name="Henderson H."/>
            <person name="Janes J.K."/>
            <person name="Zhao Y."/>
            <person name="Pandoh P."/>
            <person name="Moore R."/>
            <person name="Sperling F.A."/>
            <person name="Huber D.P."/>
            <person name="Birol I."/>
            <person name="Jones S.J."/>
            <person name="Bohlmann J."/>
        </authorList>
    </citation>
    <scope>NUCLEOTIDE SEQUENCE</scope>
</reference>
<dbReference type="Proteomes" id="UP000030742">
    <property type="component" value="Unassembled WGS sequence"/>
</dbReference>
<name>U4TXG5_DENPD</name>
<dbReference type="EMBL" id="KB631701">
    <property type="protein sequence ID" value="ERL85487.1"/>
    <property type="molecule type" value="Genomic_DNA"/>
</dbReference>
<gene>
    <name evidence="2" type="ORF">D910_02906</name>
</gene>
<proteinExistence type="predicted"/>
<organism evidence="2 3">
    <name type="scientific">Dendroctonus ponderosae</name>
    <name type="common">Mountain pine beetle</name>
    <dbReference type="NCBI Taxonomy" id="77166"/>
    <lineage>
        <taxon>Eukaryota</taxon>
        <taxon>Metazoa</taxon>
        <taxon>Ecdysozoa</taxon>
        <taxon>Arthropoda</taxon>
        <taxon>Hexapoda</taxon>
        <taxon>Insecta</taxon>
        <taxon>Pterygota</taxon>
        <taxon>Neoptera</taxon>
        <taxon>Endopterygota</taxon>
        <taxon>Coleoptera</taxon>
        <taxon>Polyphaga</taxon>
        <taxon>Cucujiformia</taxon>
        <taxon>Curculionidae</taxon>
        <taxon>Scolytinae</taxon>
        <taxon>Dendroctonus</taxon>
    </lineage>
</organism>
<evidence type="ECO:0000313" key="3">
    <source>
        <dbReference type="Proteomes" id="UP000030742"/>
    </source>
</evidence>
<sequence length="178" mass="20423">MHRAFPASLEDESHPDWMPSPNMGHSSQQVHKRLDAIDRKERLEKRKIRKVEEIMESDVVYVDNELHTGIAAQTEIPMDELAIKFDQLKFAFKKIADLKYKIDTAPFGLKHEIGNDEKWIYYTGFDFIVEALRMSSNISVNLMLLDPEGIIQAFRTSVQDASSLRLLAYSAANKRAPT</sequence>
<evidence type="ECO:0000256" key="1">
    <source>
        <dbReference type="SAM" id="MobiDB-lite"/>
    </source>
</evidence>
<dbReference type="AlphaFoldDB" id="U4TXG5"/>
<accession>U4TXG5</accession>